<feature type="compositionally biased region" description="Polar residues" evidence="1">
    <location>
        <begin position="367"/>
        <end position="399"/>
    </location>
</feature>
<name>A0ABD1PWM0_9LAMI</name>
<dbReference type="Proteomes" id="UP001604277">
    <property type="component" value="Unassembled WGS sequence"/>
</dbReference>
<gene>
    <name evidence="2" type="ORF">Fot_51860</name>
</gene>
<feature type="compositionally biased region" description="Basic and acidic residues" evidence="1">
    <location>
        <begin position="283"/>
        <end position="321"/>
    </location>
</feature>
<feature type="compositionally biased region" description="Low complexity" evidence="1">
    <location>
        <begin position="14"/>
        <end position="105"/>
    </location>
</feature>
<feature type="region of interest" description="Disordered" evidence="1">
    <location>
        <begin position="464"/>
        <end position="497"/>
    </location>
</feature>
<feature type="compositionally biased region" description="Basic and acidic residues" evidence="1">
    <location>
        <begin position="481"/>
        <end position="497"/>
    </location>
</feature>
<evidence type="ECO:0000313" key="2">
    <source>
        <dbReference type="EMBL" id="KAL2468335.1"/>
    </source>
</evidence>
<feature type="region of interest" description="Disordered" evidence="1">
    <location>
        <begin position="578"/>
        <end position="606"/>
    </location>
</feature>
<feature type="compositionally biased region" description="Basic residues" evidence="1">
    <location>
        <begin position="594"/>
        <end position="606"/>
    </location>
</feature>
<dbReference type="EMBL" id="JBFOLJ010000017">
    <property type="protein sequence ID" value="KAL2468335.1"/>
    <property type="molecule type" value="Genomic_DNA"/>
</dbReference>
<keyword evidence="3" id="KW-1185">Reference proteome</keyword>
<evidence type="ECO:0000256" key="1">
    <source>
        <dbReference type="SAM" id="MobiDB-lite"/>
    </source>
</evidence>
<feature type="compositionally biased region" description="Polar residues" evidence="1">
    <location>
        <begin position="164"/>
        <end position="206"/>
    </location>
</feature>
<feature type="compositionally biased region" description="Basic and acidic residues" evidence="1">
    <location>
        <begin position="245"/>
        <end position="257"/>
    </location>
</feature>
<feature type="region of interest" description="Disordered" evidence="1">
    <location>
        <begin position="1"/>
        <end position="402"/>
    </location>
</feature>
<feature type="compositionally biased region" description="Low complexity" evidence="1">
    <location>
        <begin position="120"/>
        <end position="163"/>
    </location>
</feature>
<evidence type="ECO:0000313" key="3">
    <source>
        <dbReference type="Proteomes" id="UP001604277"/>
    </source>
</evidence>
<feature type="compositionally biased region" description="Basic and acidic residues" evidence="1">
    <location>
        <begin position="348"/>
        <end position="363"/>
    </location>
</feature>
<dbReference type="PANTHER" id="PTHR33472">
    <property type="entry name" value="OS01G0106600 PROTEIN"/>
    <property type="match status" value="1"/>
</dbReference>
<protein>
    <submittedName>
        <fullName evidence="2">Uncharacterized protein</fullName>
    </submittedName>
</protein>
<dbReference type="PANTHER" id="PTHR33472:SF24">
    <property type="entry name" value="VEGETATIVE CELL WALL PROTEIN GP1-LIKE"/>
    <property type="match status" value="1"/>
</dbReference>
<accession>A0ABD1PWM0</accession>
<organism evidence="2 3">
    <name type="scientific">Forsythia ovata</name>
    <dbReference type="NCBI Taxonomy" id="205694"/>
    <lineage>
        <taxon>Eukaryota</taxon>
        <taxon>Viridiplantae</taxon>
        <taxon>Streptophyta</taxon>
        <taxon>Embryophyta</taxon>
        <taxon>Tracheophyta</taxon>
        <taxon>Spermatophyta</taxon>
        <taxon>Magnoliopsida</taxon>
        <taxon>eudicotyledons</taxon>
        <taxon>Gunneridae</taxon>
        <taxon>Pentapetalae</taxon>
        <taxon>asterids</taxon>
        <taxon>lamiids</taxon>
        <taxon>Lamiales</taxon>
        <taxon>Oleaceae</taxon>
        <taxon>Forsythieae</taxon>
        <taxon>Forsythia</taxon>
    </lineage>
</organism>
<feature type="compositionally biased region" description="Polar residues" evidence="1">
    <location>
        <begin position="327"/>
        <end position="336"/>
    </location>
</feature>
<dbReference type="AlphaFoldDB" id="A0ABD1PWM0"/>
<sequence length="606" mass="65094">MGDRRHSFPFRFWSSSASASRRTSATRTTAKTTTPPSSTTPPAAETSSAGQTTTPTTPSTAETQSVGNANTPSSTTPPAAETSSAGQTTTPTTPSTAETQSPASPFHATTKSRSPPQPSSPSRAAPQSRATPSPPSRMGSLSPLTPQRSSQPRSPSRPASHSPKQTSSPSTKGVRPTSTSKELQHTTQEISHPLSNSHEAPNTVSNGVAPKPSASEQEPREIQPKTKVKSNTVDDSHNQTAFETSTKHNEMEAEPSKSSELGAATISNVAKGPEIAEATQKLDSSRIDGETKPLVESNAKPEDVKDVIQETKCETNGKRNNEGNGFPTANSGSRAQTVEEASIINKSEQMHEETQGALGKKEILPTSLFNGKLTKTSSRPGNKSISVPTQKISTQSSREQVPLHKEIRDDISTFVNRMAIEDPRNSLNDRPVSVITLAGENRGASMQLGSDSSKGEGAVHIHRGYKINPDESPEATTDGEGNWKGKKSEDAEGKEDQPIEAYVNNNAQGINNSIVFNGSMTERNPGVHMIVTRASKEPTKLTDERRPIEMQKAEFNMIPAQRLTYEPTVRRRCLRGLFLESSDSDPENPEKPQRHGCRVGCKGRSK</sequence>
<comment type="caution">
    <text evidence="2">The sequence shown here is derived from an EMBL/GenBank/DDBJ whole genome shotgun (WGS) entry which is preliminary data.</text>
</comment>
<proteinExistence type="predicted"/>
<reference evidence="3" key="1">
    <citation type="submission" date="2024-07" db="EMBL/GenBank/DDBJ databases">
        <title>Two chromosome-level genome assemblies of Korean endemic species Abeliophyllum distichum and Forsythia ovata (Oleaceae).</title>
        <authorList>
            <person name="Jang H."/>
        </authorList>
    </citation>
    <scope>NUCLEOTIDE SEQUENCE [LARGE SCALE GENOMIC DNA]</scope>
</reference>